<accession>A0A2G9TB39</accession>
<dbReference type="InterPro" id="IPR001584">
    <property type="entry name" value="Integrase_cat-core"/>
</dbReference>
<evidence type="ECO:0000313" key="3">
    <source>
        <dbReference type="Proteomes" id="UP000230423"/>
    </source>
</evidence>
<dbReference type="PANTHER" id="PTHR37984">
    <property type="entry name" value="PROTEIN CBG26694"/>
    <property type="match status" value="1"/>
</dbReference>
<dbReference type="AlphaFoldDB" id="A0A2G9TB39"/>
<sequence length="122" mass="13724">MNGRFYLILVDAYSKWPEIVQMSSISSTATIQVMKDIFAKFGNPTTLVTDNGTQFTSTQFTLFCRSRGINHIRTPPFHPQSNGQAERIVDTFKRGLAKLKGEEPTVDALQTFLMAYRSTPCP</sequence>
<dbReference type="PROSITE" id="PS50994">
    <property type="entry name" value="INTEGRASE"/>
    <property type="match status" value="1"/>
</dbReference>
<dbReference type="Pfam" id="PF00665">
    <property type="entry name" value="rve"/>
    <property type="match status" value="1"/>
</dbReference>
<reference evidence="2 3" key="1">
    <citation type="submission" date="2015-09" db="EMBL/GenBank/DDBJ databases">
        <title>Draft genome of the parasitic nematode Teladorsagia circumcincta isolate WARC Sus (inbred).</title>
        <authorList>
            <person name="Mitreva M."/>
        </authorList>
    </citation>
    <scope>NUCLEOTIDE SEQUENCE [LARGE SCALE GENOMIC DNA]</scope>
    <source>
        <strain evidence="2 3">S</strain>
    </source>
</reference>
<evidence type="ECO:0000259" key="1">
    <source>
        <dbReference type="PROSITE" id="PS50994"/>
    </source>
</evidence>
<dbReference type="EMBL" id="KZ388217">
    <property type="protein sequence ID" value="PIO55179.1"/>
    <property type="molecule type" value="Genomic_DNA"/>
</dbReference>
<dbReference type="InterPro" id="IPR012337">
    <property type="entry name" value="RNaseH-like_sf"/>
</dbReference>
<dbReference type="GO" id="GO:0015074">
    <property type="term" value="P:DNA integration"/>
    <property type="evidence" value="ECO:0007669"/>
    <property type="project" value="InterPro"/>
</dbReference>
<dbReference type="SUPFAM" id="SSF53098">
    <property type="entry name" value="Ribonuclease H-like"/>
    <property type="match status" value="1"/>
</dbReference>
<protein>
    <submittedName>
        <fullName evidence="2">Integrase core domain protein</fullName>
    </submittedName>
</protein>
<dbReference type="PANTHER" id="PTHR37984:SF5">
    <property type="entry name" value="PROTEIN NYNRIN-LIKE"/>
    <property type="match status" value="1"/>
</dbReference>
<name>A0A2G9TB39_TELCI</name>
<dbReference type="Gene3D" id="3.30.420.10">
    <property type="entry name" value="Ribonuclease H-like superfamily/Ribonuclease H"/>
    <property type="match status" value="1"/>
</dbReference>
<dbReference type="OrthoDB" id="5851910at2759"/>
<keyword evidence="3" id="KW-1185">Reference proteome</keyword>
<feature type="domain" description="Integrase catalytic" evidence="1">
    <location>
        <begin position="1"/>
        <end position="122"/>
    </location>
</feature>
<evidence type="ECO:0000313" key="2">
    <source>
        <dbReference type="EMBL" id="PIO55179.1"/>
    </source>
</evidence>
<dbReference type="Proteomes" id="UP000230423">
    <property type="component" value="Unassembled WGS sequence"/>
</dbReference>
<proteinExistence type="predicted"/>
<organism evidence="2 3">
    <name type="scientific">Teladorsagia circumcincta</name>
    <name type="common">Brown stomach worm</name>
    <name type="synonym">Ostertagia circumcincta</name>
    <dbReference type="NCBI Taxonomy" id="45464"/>
    <lineage>
        <taxon>Eukaryota</taxon>
        <taxon>Metazoa</taxon>
        <taxon>Ecdysozoa</taxon>
        <taxon>Nematoda</taxon>
        <taxon>Chromadorea</taxon>
        <taxon>Rhabditida</taxon>
        <taxon>Rhabditina</taxon>
        <taxon>Rhabditomorpha</taxon>
        <taxon>Strongyloidea</taxon>
        <taxon>Trichostrongylidae</taxon>
        <taxon>Teladorsagia</taxon>
    </lineage>
</organism>
<dbReference type="InterPro" id="IPR036397">
    <property type="entry name" value="RNaseH_sf"/>
</dbReference>
<dbReference type="GO" id="GO:0003676">
    <property type="term" value="F:nucleic acid binding"/>
    <property type="evidence" value="ECO:0007669"/>
    <property type="project" value="InterPro"/>
</dbReference>
<dbReference type="InterPro" id="IPR050951">
    <property type="entry name" value="Retrovirus_Pol_polyprotein"/>
</dbReference>
<gene>
    <name evidence="2" type="ORF">TELCIR_23436</name>
</gene>
<feature type="non-terminal residue" evidence="2">
    <location>
        <position position="122"/>
    </location>
</feature>